<feature type="repeat" description="WD" evidence="5">
    <location>
        <begin position="399"/>
        <end position="433"/>
    </location>
</feature>
<accession>A6JEF2</accession>
<dbReference type="InterPro" id="IPR001680">
    <property type="entry name" value="WD40_rpt"/>
</dbReference>
<evidence type="ECO:0000313" key="9">
    <source>
        <dbReference type="Proteomes" id="UP000234681"/>
    </source>
</evidence>
<dbReference type="PROSITE" id="PS00678">
    <property type="entry name" value="WD_REPEATS_1"/>
    <property type="match status" value="1"/>
</dbReference>
<evidence type="ECO:0000256" key="4">
    <source>
        <dbReference type="ARBA" id="ARBA00023212"/>
    </source>
</evidence>
<dbReference type="PANTHER" id="PTHR13720">
    <property type="entry name" value="WD-40 REPEAT PROTEIN"/>
    <property type="match status" value="1"/>
</dbReference>
<evidence type="ECO:0000259" key="7">
    <source>
        <dbReference type="Pfam" id="PF23414"/>
    </source>
</evidence>
<feature type="compositionally biased region" description="Acidic residues" evidence="6">
    <location>
        <begin position="226"/>
        <end position="237"/>
    </location>
</feature>
<keyword evidence="3" id="KW-0677">Repeat</keyword>
<evidence type="ECO:0000256" key="1">
    <source>
        <dbReference type="ARBA" id="ARBA00004245"/>
    </source>
</evidence>
<comment type="subcellular location">
    <subcellularLocation>
        <location evidence="1">Cytoplasm</location>
        <location evidence="1">Cytoskeleton</location>
    </subcellularLocation>
</comment>
<evidence type="ECO:0000256" key="5">
    <source>
        <dbReference type="PROSITE-ProRule" id="PRU00221"/>
    </source>
</evidence>
<dbReference type="InterPro" id="IPR015943">
    <property type="entry name" value="WD40/YVTN_repeat-like_dom_sf"/>
</dbReference>
<feature type="repeat" description="WD" evidence="5">
    <location>
        <begin position="1"/>
        <end position="39"/>
    </location>
</feature>
<feature type="domain" description="EML-like second beta-propeller" evidence="7">
    <location>
        <begin position="399"/>
        <end position="666"/>
    </location>
</feature>
<sequence length="671" mass="74097">MEGEVWGLATHPYLPICATVSDDKTLRIWDLSPSHCMLAVRKLKKGGRCCCFSPDGKALAVGLNDGSFLMANADTLEDLVSFHHRKDVISDIQFSPGSGKYLAVASHDSFVDIYNVTSSKRVGVCKGATSYITHIDWDSRGKLLQVNTGAKEQLFFEAPRGKKQTIPSVEGKFGKFKKYVAHSTHVTNVRWTYDDSMLVTLGGADMSLMVWTSEVERHREKKNCDSEESDTDSEEDGATAPSVHIWDAVNKQTLSILRCSHSKGVCSVSFSATGKLLLSVGLDPEHTVTIWRWQEGAKIASRGGHNQRIFVAEFRPDSDTQFVSVGIKHVKFWTLAGRALLSKKGLLSTLEDARMQTMLAVAFGAGKILVGTRNSEIIEVGEKNAACNILVNGHVDGPIWGLATHPSRDFFLSAAEDGTVRLWDIADKKMLNKVNLGHAARTVCYSPEGDMVAIGMKNGEFIILLVSSLKIWGKKRDRRCAIHDIRFSPDSRYLAVGSSENSVDFYDLTLGPTLNRISYCKDIPSFVIQMDFSADSRHLQVSSGCYKRHVYEVPSGKHLVDHAAIDRITWATWTSILGDEVMGIWSRHAEKADVTCACVSHSGISLVTGDDFGMVKLYDFPCPEKFAKHKRFLGHSPHVTNIRFTSGDRHVVSAGGDDCSLLVWKCVHTPH</sequence>
<dbReference type="Pfam" id="PF00400">
    <property type="entry name" value="WD40"/>
    <property type="match status" value="2"/>
</dbReference>
<organism evidence="8 9">
    <name type="scientific">Rattus norvegicus</name>
    <name type="common">Rat</name>
    <dbReference type="NCBI Taxonomy" id="10116"/>
    <lineage>
        <taxon>Eukaryota</taxon>
        <taxon>Metazoa</taxon>
        <taxon>Chordata</taxon>
        <taxon>Craniata</taxon>
        <taxon>Vertebrata</taxon>
        <taxon>Euteleostomi</taxon>
        <taxon>Mammalia</taxon>
        <taxon>Eutheria</taxon>
        <taxon>Euarchontoglires</taxon>
        <taxon>Glires</taxon>
        <taxon>Rodentia</taxon>
        <taxon>Myomorpha</taxon>
        <taxon>Muroidea</taxon>
        <taxon>Muridae</taxon>
        <taxon>Murinae</taxon>
        <taxon>Rattus</taxon>
    </lineage>
</organism>
<dbReference type="FunFam" id="2.130.10.10:FF:000044">
    <property type="entry name" value="echinoderm microtubule-associated protein-like 6 isoform X1"/>
    <property type="match status" value="1"/>
</dbReference>
<dbReference type="GO" id="GO:0005856">
    <property type="term" value="C:cytoskeleton"/>
    <property type="evidence" value="ECO:0007669"/>
    <property type="project" value="UniProtKB-SubCell"/>
</dbReference>
<dbReference type="EMBL" id="CH473982">
    <property type="protein sequence ID" value="EDL81696.1"/>
    <property type="molecule type" value="Genomic_DNA"/>
</dbReference>
<dbReference type="InterPro" id="IPR036322">
    <property type="entry name" value="WD40_repeat_dom_sf"/>
</dbReference>
<dbReference type="PROSITE" id="PS50082">
    <property type="entry name" value="WD_REPEATS_2"/>
    <property type="match status" value="3"/>
</dbReference>
<dbReference type="Pfam" id="PF23414">
    <property type="entry name" value="Beta-prop_EML_2"/>
    <property type="match status" value="2"/>
</dbReference>
<dbReference type="SUPFAM" id="SSF50978">
    <property type="entry name" value="WD40 repeat-like"/>
    <property type="match status" value="3"/>
</dbReference>
<dbReference type="AlphaFoldDB" id="A6JEF2"/>
<feature type="repeat" description="WD" evidence="5">
    <location>
        <begin position="179"/>
        <end position="211"/>
    </location>
</feature>
<evidence type="ECO:0000256" key="2">
    <source>
        <dbReference type="ARBA" id="ARBA00022574"/>
    </source>
</evidence>
<name>A6JEF2_RAT</name>
<proteinExistence type="predicted"/>
<keyword evidence="2 5" id="KW-0853">WD repeat</keyword>
<feature type="domain" description="EML-like second beta-propeller" evidence="7">
    <location>
        <begin position="5"/>
        <end position="166"/>
    </location>
</feature>
<dbReference type="Gene3D" id="2.130.10.10">
    <property type="entry name" value="YVTN repeat-like/Quinoprotein amine dehydrogenase"/>
    <property type="match status" value="3"/>
</dbReference>
<dbReference type="SMART" id="SM00320">
    <property type="entry name" value="WD40"/>
    <property type="match status" value="10"/>
</dbReference>
<dbReference type="GO" id="GO:0005929">
    <property type="term" value="C:cilium"/>
    <property type="evidence" value="ECO:0007669"/>
    <property type="project" value="UniProtKB-ARBA"/>
</dbReference>
<dbReference type="InterPro" id="IPR050630">
    <property type="entry name" value="WD_repeat_EMAP"/>
</dbReference>
<evidence type="ECO:0000313" key="8">
    <source>
        <dbReference type="EMBL" id="EDL81696.1"/>
    </source>
</evidence>
<dbReference type="InterPro" id="IPR055442">
    <property type="entry name" value="Beta-prop_EML-like_2nd"/>
</dbReference>
<dbReference type="PANTHER" id="PTHR13720:SF33">
    <property type="entry name" value="HELP DOMAIN-CONTAINING PROTEIN"/>
    <property type="match status" value="1"/>
</dbReference>
<evidence type="ECO:0000256" key="6">
    <source>
        <dbReference type="SAM" id="MobiDB-lite"/>
    </source>
</evidence>
<dbReference type="FunFam" id="2.130.10.10:FF:000042">
    <property type="entry name" value="echinoderm microtubule-associated protein-like 6 isoform X1"/>
    <property type="match status" value="1"/>
</dbReference>
<keyword evidence="4" id="KW-0963">Cytoplasm</keyword>
<gene>
    <name evidence="8" type="ORF">rCG_20957</name>
</gene>
<dbReference type="InterPro" id="IPR019775">
    <property type="entry name" value="WD40_repeat_CS"/>
</dbReference>
<evidence type="ECO:0000256" key="3">
    <source>
        <dbReference type="ARBA" id="ARBA00022737"/>
    </source>
</evidence>
<dbReference type="Proteomes" id="UP000234681">
    <property type="component" value="Chromosome 6"/>
</dbReference>
<feature type="region of interest" description="Disordered" evidence="6">
    <location>
        <begin position="219"/>
        <end position="242"/>
    </location>
</feature>
<reference evidence="9" key="1">
    <citation type="submission" date="2005-09" db="EMBL/GenBank/DDBJ databases">
        <authorList>
            <person name="Mural R.J."/>
            <person name="Li P.W."/>
            <person name="Adams M.D."/>
            <person name="Amanatides P.G."/>
            <person name="Baden-Tillson H."/>
            <person name="Barnstead M."/>
            <person name="Chin S.H."/>
            <person name="Dew I."/>
            <person name="Evans C.A."/>
            <person name="Ferriera S."/>
            <person name="Flanigan M."/>
            <person name="Fosler C."/>
            <person name="Glodek A."/>
            <person name="Gu Z."/>
            <person name="Holt R.A."/>
            <person name="Jennings D."/>
            <person name="Kraft C.L."/>
            <person name="Lu F."/>
            <person name="Nguyen T."/>
            <person name="Nusskern D.R."/>
            <person name="Pfannkoch C.M."/>
            <person name="Sitter C."/>
            <person name="Sutton G.G."/>
            <person name="Venter J.C."/>
            <person name="Wang Z."/>
            <person name="Woodage T."/>
            <person name="Zheng X.H."/>
            <person name="Zhong F."/>
        </authorList>
    </citation>
    <scope>NUCLEOTIDE SEQUENCE [LARGE SCALE GENOMIC DNA]</scope>
    <source>
        <strain>BN</strain>
        <strain evidence="9">Sprague-Dawley</strain>
    </source>
</reference>
<protein>
    <submittedName>
        <fullName evidence="8">RCG20957</fullName>
    </submittedName>
</protein>
<keyword evidence="4" id="KW-0206">Cytoskeleton</keyword>